<sequence>MAGCDVMRITSGLNLERFAGLRSVLAKPSEWVQNCDMKHTMSDDELRRAIREIQDRAHDARKRGDDVAAEELDRTVKGYQEQMMQRL</sequence>
<organism evidence="1 2">
    <name type="scientific">Rhodococcus qingshengii</name>
    <dbReference type="NCBI Taxonomy" id="334542"/>
    <lineage>
        <taxon>Bacteria</taxon>
        <taxon>Bacillati</taxon>
        <taxon>Actinomycetota</taxon>
        <taxon>Actinomycetes</taxon>
        <taxon>Mycobacteriales</taxon>
        <taxon>Nocardiaceae</taxon>
        <taxon>Rhodococcus</taxon>
        <taxon>Rhodococcus erythropolis group</taxon>
    </lineage>
</organism>
<dbReference type="KEGG" id="rqi:C1M55_22070"/>
<protein>
    <submittedName>
        <fullName evidence="1">Uncharacterized protein</fullName>
    </submittedName>
</protein>
<accession>A0A2A5IWW0</accession>
<evidence type="ECO:0000313" key="2">
    <source>
        <dbReference type="Proteomes" id="UP000230886"/>
    </source>
</evidence>
<name>A0A2A5IWW0_RHOSG</name>
<dbReference type="Proteomes" id="UP000230886">
    <property type="component" value="Unassembled WGS sequence"/>
</dbReference>
<comment type="caution">
    <text evidence="1">The sequence shown here is derived from an EMBL/GenBank/DDBJ whole genome shotgun (WGS) entry which is preliminary data.</text>
</comment>
<proteinExistence type="predicted"/>
<gene>
    <name evidence="1" type="ORF">CHR55_33520</name>
</gene>
<dbReference type="EMBL" id="NOVD01000094">
    <property type="protein sequence ID" value="PCK21815.1"/>
    <property type="molecule type" value="Genomic_DNA"/>
</dbReference>
<evidence type="ECO:0000313" key="1">
    <source>
        <dbReference type="EMBL" id="PCK21815.1"/>
    </source>
</evidence>
<reference evidence="1 2" key="1">
    <citation type="submission" date="2017-07" db="EMBL/GenBank/DDBJ databases">
        <title>Draft sequence of Rhodococcus enclensis 23b-28.</title>
        <authorList>
            <person name="Besaury L."/>
            <person name="Sancelme M."/>
            <person name="Amato P."/>
            <person name="Lallement A."/>
            <person name="Delort A.-M."/>
        </authorList>
    </citation>
    <scope>NUCLEOTIDE SEQUENCE [LARGE SCALE GENOMIC DNA]</scope>
    <source>
        <strain evidence="1 2">23b-28</strain>
    </source>
</reference>
<dbReference type="AlphaFoldDB" id="A0A2A5IWW0"/>